<reference evidence="2 3" key="1">
    <citation type="submission" date="2019-08" db="EMBL/GenBank/DDBJ databases">
        <title>Bioinformatics analysis of the strain L3 and L5.</title>
        <authorList>
            <person name="Li X."/>
        </authorList>
    </citation>
    <scope>NUCLEOTIDE SEQUENCE [LARGE SCALE GENOMIC DNA]</scope>
    <source>
        <strain evidence="2 3">L3</strain>
    </source>
</reference>
<dbReference type="InterPro" id="IPR036249">
    <property type="entry name" value="Thioredoxin-like_sf"/>
</dbReference>
<protein>
    <submittedName>
        <fullName evidence="2">Glutathione S-transferase family protein</fullName>
    </submittedName>
</protein>
<dbReference type="GO" id="GO:0006749">
    <property type="term" value="P:glutathione metabolic process"/>
    <property type="evidence" value="ECO:0007669"/>
    <property type="project" value="TreeGrafter"/>
</dbReference>
<dbReference type="Gene3D" id="1.20.1050.10">
    <property type="match status" value="1"/>
</dbReference>
<dbReference type="Gene3D" id="3.40.30.10">
    <property type="entry name" value="Glutaredoxin"/>
    <property type="match status" value="1"/>
</dbReference>
<gene>
    <name evidence="2" type="ORF">F0A16_05345</name>
</gene>
<accession>A0A640WHC1</accession>
<dbReference type="GO" id="GO:0016034">
    <property type="term" value="F:maleylacetoacetate isomerase activity"/>
    <property type="evidence" value="ECO:0007669"/>
    <property type="project" value="TreeGrafter"/>
</dbReference>
<dbReference type="InterPro" id="IPR004045">
    <property type="entry name" value="Glutathione_S-Trfase_N"/>
</dbReference>
<dbReference type="PROSITE" id="PS50404">
    <property type="entry name" value="GST_NTER"/>
    <property type="match status" value="1"/>
</dbReference>
<dbReference type="InterPro" id="IPR036282">
    <property type="entry name" value="Glutathione-S-Trfase_C_sf"/>
</dbReference>
<evidence type="ECO:0000259" key="1">
    <source>
        <dbReference type="PROSITE" id="PS50404"/>
    </source>
</evidence>
<dbReference type="GO" id="GO:0006559">
    <property type="term" value="P:L-phenylalanine catabolic process"/>
    <property type="evidence" value="ECO:0007669"/>
    <property type="project" value="TreeGrafter"/>
</dbReference>
<dbReference type="Pfam" id="PF13409">
    <property type="entry name" value="GST_N_2"/>
    <property type="match status" value="1"/>
</dbReference>
<keyword evidence="2" id="KW-0808">Transferase</keyword>
<dbReference type="SUPFAM" id="SSF52833">
    <property type="entry name" value="Thioredoxin-like"/>
    <property type="match status" value="1"/>
</dbReference>
<evidence type="ECO:0000313" key="2">
    <source>
        <dbReference type="EMBL" id="KAA0019752.1"/>
    </source>
</evidence>
<feature type="domain" description="GST N-terminal" evidence="1">
    <location>
        <begin position="3"/>
        <end position="83"/>
    </location>
</feature>
<proteinExistence type="predicted"/>
<dbReference type="CDD" id="cd03043">
    <property type="entry name" value="GST_N_1"/>
    <property type="match status" value="1"/>
</dbReference>
<comment type="caution">
    <text evidence="2">The sequence shown here is derived from an EMBL/GenBank/DDBJ whole genome shotgun (WGS) entry which is preliminary data.</text>
</comment>
<keyword evidence="3" id="KW-1185">Reference proteome</keyword>
<dbReference type="PANTHER" id="PTHR42673">
    <property type="entry name" value="MALEYLACETOACETATE ISOMERASE"/>
    <property type="match status" value="1"/>
</dbReference>
<dbReference type="AlphaFoldDB" id="A0A640WHC1"/>
<dbReference type="InterPro" id="IPR040079">
    <property type="entry name" value="Glutathione_S-Trfase"/>
</dbReference>
<dbReference type="EMBL" id="VTPX01000002">
    <property type="protein sequence ID" value="KAA0019752.1"/>
    <property type="molecule type" value="Genomic_DNA"/>
</dbReference>
<dbReference type="CDD" id="cd03194">
    <property type="entry name" value="GST_C_3"/>
    <property type="match status" value="1"/>
</dbReference>
<dbReference type="SFLD" id="SFLDS00019">
    <property type="entry name" value="Glutathione_Transferase_(cytos"/>
    <property type="match status" value="1"/>
</dbReference>
<dbReference type="RefSeq" id="WP_149434352.1">
    <property type="nucleotide sequence ID" value="NZ_VTPX01000002.1"/>
</dbReference>
<dbReference type="GO" id="GO:0004364">
    <property type="term" value="F:glutathione transferase activity"/>
    <property type="evidence" value="ECO:0007669"/>
    <property type="project" value="TreeGrafter"/>
</dbReference>
<dbReference type="PANTHER" id="PTHR42673:SF4">
    <property type="entry name" value="MALEYLACETOACETATE ISOMERASE"/>
    <property type="match status" value="1"/>
</dbReference>
<dbReference type="Proteomes" id="UP000466024">
    <property type="component" value="Unassembled WGS sequence"/>
</dbReference>
<sequence length="229" mass="25509">MAYRLFIANKNYSSWSMRPWVLLRALQIPFEEVLTPFDGAGSQQAFTHFSPTAKVPCLHDGERVVWDSLAILEYVAEDHATTWPGDRAARAWARCASAEMHSGFAALRDECSMNCALSIDLGTPSEALEKDLTRLDLLWQEGLDTFGGPWLAGDAFTAVDAMFAPVAVRIRGYGIKLGATAMTYNERLLAHPSVADWIEQGVAEPWVDEPHEADCIRGRRIIADRRRQA</sequence>
<organism evidence="2 3">
    <name type="scientific">Salinicola corii</name>
    <dbReference type="NCBI Taxonomy" id="2606937"/>
    <lineage>
        <taxon>Bacteria</taxon>
        <taxon>Pseudomonadati</taxon>
        <taxon>Pseudomonadota</taxon>
        <taxon>Gammaproteobacteria</taxon>
        <taxon>Oceanospirillales</taxon>
        <taxon>Halomonadaceae</taxon>
        <taxon>Salinicola</taxon>
    </lineage>
</organism>
<name>A0A640WHC1_9GAMM</name>
<dbReference type="SUPFAM" id="SSF47616">
    <property type="entry name" value="GST C-terminal domain-like"/>
    <property type="match status" value="1"/>
</dbReference>
<evidence type="ECO:0000313" key="3">
    <source>
        <dbReference type="Proteomes" id="UP000466024"/>
    </source>
</evidence>